<feature type="region of interest" description="Disordered" evidence="1">
    <location>
        <begin position="65"/>
        <end position="92"/>
    </location>
</feature>
<evidence type="ECO:0000313" key="3">
    <source>
        <dbReference type="Proteomes" id="UP000815677"/>
    </source>
</evidence>
<gene>
    <name evidence="2" type="ORF">MCHLO_02767</name>
</gene>
<sequence length="333" mass="36379">MAHEQPTLTASRVRNSPRLLTEASSSWFRDGFCGSHSDCDPPTTTSLACGAADGRRFAAAGDNAQDELGGETETDEGQGHPRPASAAHESGPACSGICCVGWGRECGWEWRLALLEDDPREGLRTPSSASAGPTAGREDEANSARAHDPRTFAFSLAHAKPYRDSAPTCEETRTVRASKLRERRLSGRQTKSKSFCPYGRLRPRAWIPRENSVGLWAVMGFSRSYGRTVEPDGSIRKLSVLPYTGCTAAAVAVVCKAGPIRKEMSMVCGPRFYTLLHQSPLACTQDTRGHQAPFPPSPKYPPRSFASADDVFSPWTRPEIWHQSHVTRRSTFL</sequence>
<dbReference type="Proteomes" id="UP000815677">
    <property type="component" value="Unassembled WGS sequence"/>
</dbReference>
<keyword evidence="3" id="KW-1185">Reference proteome</keyword>
<feature type="compositionally biased region" description="Basic and acidic residues" evidence="1">
    <location>
        <begin position="136"/>
        <end position="147"/>
    </location>
</feature>
<name>A0ABQ0L2G0_MYCCL</name>
<dbReference type="EMBL" id="DF840889">
    <property type="protein sequence ID" value="GAT45177.1"/>
    <property type="molecule type" value="Genomic_DNA"/>
</dbReference>
<proteinExistence type="predicted"/>
<evidence type="ECO:0000256" key="1">
    <source>
        <dbReference type="SAM" id="MobiDB-lite"/>
    </source>
</evidence>
<accession>A0ABQ0L2G0</accession>
<protein>
    <submittedName>
        <fullName evidence="2">Uncharacterized protein</fullName>
    </submittedName>
</protein>
<feature type="region of interest" description="Disordered" evidence="1">
    <location>
        <begin position="120"/>
        <end position="147"/>
    </location>
</feature>
<evidence type="ECO:0000313" key="2">
    <source>
        <dbReference type="EMBL" id="GAT45177.1"/>
    </source>
</evidence>
<organism evidence="2 3">
    <name type="scientific">Mycena chlorophos</name>
    <name type="common">Agaric fungus</name>
    <name type="synonym">Agaricus chlorophos</name>
    <dbReference type="NCBI Taxonomy" id="658473"/>
    <lineage>
        <taxon>Eukaryota</taxon>
        <taxon>Fungi</taxon>
        <taxon>Dikarya</taxon>
        <taxon>Basidiomycota</taxon>
        <taxon>Agaricomycotina</taxon>
        <taxon>Agaricomycetes</taxon>
        <taxon>Agaricomycetidae</taxon>
        <taxon>Agaricales</taxon>
        <taxon>Marasmiineae</taxon>
        <taxon>Mycenaceae</taxon>
        <taxon>Mycena</taxon>
    </lineage>
</organism>
<feature type="compositionally biased region" description="Acidic residues" evidence="1">
    <location>
        <begin position="65"/>
        <end position="76"/>
    </location>
</feature>
<reference evidence="2" key="1">
    <citation type="submission" date="2014-09" db="EMBL/GenBank/DDBJ databases">
        <title>Genome sequence of the luminous mushroom Mycena chlorophos for searching fungal bioluminescence genes.</title>
        <authorList>
            <person name="Tanaka Y."/>
            <person name="Kasuga D."/>
            <person name="Oba Y."/>
            <person name="Hase S."/>
            <person name="Sato K."/>
            <person name="Oba Y."/>
            <person name="Sakakibara Y."/>
        </authorList>
    </citation>
    <scope>NUCLEOTIDE SEQUENCE</scope>
</reference>